<dbReference type="RefSeq" id="WP_272084521.1">
    <property type="nucleotide sequence ID" value="NZ_JAQNDL010000001.1"/>
</dbReference>
<sequence>MHPALHPGSPPPTDDEDVEIVLRAVPELAFLPELADCVPAATIVGAWPPSREAFAAADLDHLRARVLRGLEALGERAERERSGGLGFLVRTLTYFLVGSAALPAVEHPLLVALLLRAAARDHDGADTALEIARAMDRWG</sequence>
<name>A0ABT5DUJ1_9BACT</name>
<evidence type="ECO:0000313" key="1">
    <source>
        <dbReference type="EMBL" id="MDC0716071.1"/>
    </source>
</evidence>
<keyword evidence="2" id="KW-1185">Reference proteome</keyword>
<dbReference type="Proteomes" id="UP001221686">
    <property type="component" value="Unassembled WGS sequence"/>
</dbReference>
<proteinExistence type="predicted"/>
<gene>
    <name evidence="1" type="ORF">POL25_04145</name>
</gene>
<dbReference type="EMBL" id="JAQNDL010000001">
    <property type="protein sequence ID" value="MDC0716071.1"/>
    <property type="molecule type" value="Genomic_DNA"/>
</dbReference>
<organism evidence="1 2">
    <name type="scientific">Nannocystis bainbridge</name>
    <dbReference type="NCBI Taxonomy" id="2995303"/>
    <lineage>
        <taxon>Bacteria</taxon>
        <taxon>Pseudomonadati</taxon>
        <taxon>Myxococcota</taxon>
        <taxon>Polyangia</taxon>
        <taxon>Nannocystales</taxon>
        <taxon>Nannocystaceae</taxon>
        <taxon>Nannocystis</taxon>
    </lineage>
</organism>
<accession>A0ABT5DUJ1</accession>
<comment type="caution">
    <text evidence="1">The sequence shown here is derived from an EMBL/GenBank/DDBJ whole genome shotgun (WGS) entry which is preliminary data.</text>
</comment>
<protein>
    <submittedName>
        <fullName evidence="1">Uncharacterized protein</fullName>
    </submittedName>
</protein>
<reference evidence="1 2" key="1">
    <citation type="submission" date="2022-11" db="EMBL/GenBank/DDBJ databases">
        <title>Minimal conservation of predation-associated metabolite biosynthetic gene clusters underscores biosynthetic potential of Myxococcota including descriptions for ten novel species: Archangium lansinium sp. nov., Myxococcus landrumus sp. nov., Nannocystis bai.</title>
        <authorList>
            <person name="Ahearne A."/>
            <person name="Stevens C."/>
            <person name="Dowd S."/>
        </authorList>
    </citation>
    <scope>NUCLEOTIDE SEQUENCE [LARGE SCALE GENOMIC DNA]</scope>
    <source>
        <strain evidence="1 2">BB15-2</strain>
    </source>
</reference>
<evidence type="ECO:0000313" key="2">
    <source>
        <dbReference type="Proteomes" id="UP001221686"/>
    </source>
</evidence>